<feature type="non-terminal residue" evidence="2">
    <location>
        <position position="1"/>
    </location>
</feature>
<feature type="compositionally biased region" description="Low complexity" evidence="1">
    <location>
        <begin position="134"/>
        <end position="147"/>
    </location>
</feature>
<evidence type="ECO:0000256" key="1">
    <source>
        <dbReference type="SAM" id="MobiDB-lite"/>
    </source>
</evidence>
<accession>A0A4P9VVJ3</accession>
<feature type="region of interest" description="Disordered" evidence="1">
    <location>
        <begin position="274"/>
        <end position="325"/>
    </location>
</feature>
<evidence type="ECO:0000313" key="2">
    <source>
        <dbReference type="EMBL" id="RKO82845.1"/>
    </source>
</evidence>
<gene>
    <name evidence="2" type="ORF">BDK51DRAFT_44717</name>
</gene>
<feature type="region of interest" description="Disordered" evidence="1">
    <location>
        <begin position="84"/>
        <end position="173"/>
    </location>
</feature>
<name>A0A4P9VVJ3_9FUNG</name>
<feature type="compositionally biased region" description="Polar residues" evidence="1">
    <location>
        <begin position="153"/>
        <end position="165"/>
    </location>
</feature>
<organism evidence="2 3">
    <name type="scientific">Blyttiomyces helicus</name>
    <dbReference type="NCBI Taxonomy" id="388810"/>
    <lineage>
        <taxon>Eukaryota</taxon>
        <taxon>Fungi</taxon>
        <taxon>Fungi incertae sedis</taxon>
        <taxon>Chytridiomycota</taxon>
        <taxon>Chytridiomycota incertae sedis</taxon>
        <taxon>Chytridiomycetes</taxon>
        <taxon>Chytridiomycetes incertae sedis</taxon>
        <taxon>Blyttiomyces</taxon>
    </lineage>
</organism>
<dbReference type="PRINTS" id="PR01217">
    <property type="entry name" value="PRICHEXTENSN"/>
</dbReference>
<feature type="compositionally biased region" description="Polar residues" evidence="1">
    <location>
        <begin position="124"/>
        <end position="133"/>
    </location>
</feature>
<protein>
    <submittedName>
        <fullName evidence="2">Uncharacterized protein</fullName>
    </submittedName>
</protein>
<keyword evidence="3" id="KW-1185">Reference proteome</keyword>
<feature type="compositionally biased region" description="Polar residues" evidence="1">
    <location>
        <begin position="57"/>
        <end position="68"/>
    </location>
</feature>
<evidence type="ECO:0000313" key="3">
    <source>
        <dbReference type="Proteomes" id="UP000269721"/>
    </source>
</evidence>
<dbReference type="EMBL" id="ML002013">
    <property type="protein sequence ID" value="RKO82845.1"/>
    <property type="molecule type" value="Genomic_DNA"/>
</dbReference>
<dbReference type="AlphaFoldDB" id="A0A4P9VVJ3"/>
<sequence length="325" mass="35705">SGPKGGRRGFGDGGYGSIRFATCRGTGRPNVRPETNDLVQRTYDPAKDPQNRAAKIFNNQPPSYQQGDLANNLDRVKADLVKLDRPVKNLGTHPKYDQPPCDPTSDSPTNLKLDPMKPGRDVTNLETHSKMNLRSTTSRPTSTRSTPKPNPYSFVSAQSDSVTQKPNPPATHRSKRAICPNLFPFQPPNFGPNPQIPSGTPKFGCPPYGLFSGFQRSKPRSELDPQIQLLAQNCFERLSWVGGILERGWPGAYEKGITLFPPCKLHTLYLQNPLTYESSPPPPPPPQGGPQGWAPTDYANTGPSLLHLQVDGWEERGPSGEEGWC</sequence>
<feature type="region of interest" description="Disordered" evidence="1">
    <location>
        <begin position="42"/>
        <end position="68"/>
    </location>
</feature>
<dbReference type="Proteomes" id="UP000269721">
    <property type="component" value="Unassembled WGS sequence"/>
</dbReference>
<proteinExistence type="predicted"/>
<reference evidence="3" key="1">
    <citation type="journal article" date="2018" name="Nat. Microbiol.">
        <title>Leveraging single-cell genomics to expand the fungal tree of life.</title>
        <authorList>
            <person name="Ahrendt S.R."/>
            <person name="Quandt C.A."/>
            <person name="Ciobanu D."/>
            <person name="Clum A."/>
            <person name="Salamov A."/>
            <person name="Andreopoulos B."/>
            <person name="Cheng J.F."/>
            <person name="Woyke T."/>
            <person name="Pelin A."/>
            <person name="Henrissat B."/>
            <person name="Reynolds N.K."/>
            <person name="Benny G.L."/>
            <person name="Smith M.E."/>
            <person name="James T.Y."/>
            <person name="Grigoriev I.V."/>
        </authorList>
    </citation>
    <scope>NUCLEOTIDE SEQUENCE [LARGE SCALE GENOMIC DNA]</scope>
</reference>
<feature type="compositionally biased region" description="Pro residues" evidence="1">
    <location>
        <begin position="279"/>
        <end position="288"/>
    </location>
</feature>